<keyword evidence="1" id="KW-0472">Membrane</keyword>
<sequence>MGLLQVEQIRETLQDVLSEHAVVVQVNQFRNQLNIVLNKPPGTVAHYSALVDLLKSRLGQFHLDDIARIKIIGRIQGSPKPDWEEVIDLRPPNPALAVPVYASSAPWVVAIAAGVVSLLVIFSYHLGQWQQQQRMQQLIGGSLAQQGVTMADFKWHLEGGVPFIVGVLKNYSKDYFRMIQADFELFDKAGQRVGAVSVQVYGLGPEETWHFREPVGNHQAVRARLVKLQSFH</sequence>
<proteinExistence type="predicted"/>
<feature type="transmembrane region" description="Helical" evidence="1">
    <location>
        <begin position="107"/>
        <end position="127"/>
    </location>
</feature>
<dbReference type="Proteomes" id="UP000261812">
    <property type="component" value="Chromosome"/>
</dbReference>
<gene>
    <name evidence="2" type="ORF">D3A95_13165</name>
</gene>
<protein>
    <submittedName>
        <fullName evidence="2">Uncharacterized protein</fullName>
    </submittedName>
</protein>
<dbReference type="RefSeq" id="WP_181496299.1">
    <property type="nucleotide sequence ID" value="NZ_CP032152.1"/>
</dbReference>
<dbReference type="KEGG" id="tsq:D3A95_13165"/>
<organism evidence="2 3">
    <name type="scientific">Thermosynechococcus sichuanensis E542</name>
    <dbReference type="NCBI Taxonomy" id="2016101"/>
    <lineage>
        <taxon>Bacteria</taxon>
        <taxon>Bacillati</taxon>
        <taxon>Cyanobacteriota</taxon>
        <taxon>Cyanophyceae</taxon>
        <taxon>Acaryochloridales</taxon>
        <taxon>Thermosynechococcaceae</taxon>
        <taxon>Thermosynechococcus</taxon>
        <taxon>Thermosynechococcus sichuanensis</taxon>
    </lineage>
</organism>
<dbReference type="EMBL" id="CP032152">
    <property type="protein sequence ID" value="QLL29842.1"/>
    <property type="molecule type" value="Genomic_DNA"/>
</dbReference>
<evidence type="ECO:0000313" key="2">
    <source>
        <dbReference type="EMBL" id="QLL29842.1"/>
    </source>
</evidence>
<dbReference type="AlphaFoldDB" id="A0A7D6ET31"/>
<accession>A0A7D6ET31</accession>
<evidence type="ECO:0000256" key="1">
    <source>
        <dbReference type="SAM" id="Phobius"/>
    </source>
</evidence>
<keyword evidence="1" id="KW-1133">Transmembrane helix</keyword>
<keyword evidence="1" id="KW-0812">Transmembrane</keyword>
<dbReference type="InterPro" id="IPR047676">
    <property type="entry name" value="FxLYD_dom"/>
</dbReference>
<name>A0A7D6ET31_9CYAN</name>
<dbReference type="NCBIfam" id="NF038353">
    <property type="entry name" value="FxLYD_dom"/>
    <property type="match status" value="1"/>
</dbReference>
<reference evidence="3" key="1">
    <citation type="submission" date="2018-09" db="EMBL/GenBank/DDBJ databases">
        <title>Complete genome sequence of thermophilic cyanobacteria strain Thermosynechococcus elongatus PKUAC-SCTE542.</title>
        <authorList>
            <person name="Liang Y."/>
            <person name="Tang J."/>
            <person name="Daroch M."/>
        </authorList>
    </citation>
    <scope>NUCLEOTIDE SEQUENCE [LARGE SCALE GENOMIC DNA]</scope>
    <source>
        <strain evidence="3">E542</strain>
    </source>
</reference>
<keyword evidence="3" id="KW-1185">Reference proteome</keyword>
<evidence type="ECO:0000313" key="3">
    <source>
        <dbReference type="Proteomes" id="UP000261812"/>
    </source>
</evidence>